<name>A0A2M4DD63_ANODA</name>
<evidence type="ECO:0000256" key="1">
    <source>
        <dbReference type="SAM" id="SignalP"/>
    </source>
</evidence>
<accession>A0A2M4DD63</accession>
<reference evidence="2" key="1">
    <citation type="submission" date="2018-01" db="EMBL/GenBank/DDBJ databases">
        <title>An insight into the sialome of Amazonian anophelines.</title>
        <authorList>
            <person name="Ribeiro J.M."/>
            <person name="Scarpassa V."/>
            <person name="Calvo E."/>
        </authorList>
    </citation>
    <scope>NUCLEOTIDE SEQUENCE</scope>
</reference>
<dbReference type="EMBL" id="GGFL01011271">
    <property type="protein sequence ID" value="MBW75449.1"/>
    <property type="molecule type" value="Transcribed_RNA"/>
</dbReference>
<dbReference type="AlphaFoldDB" id="A0A2M4DD63"/>
<protein>
    <submittedName>
        <fullName evidence="2">Putative secreted protein</fullName>
    </submittedName>
</protein>
<feature type="signal peptide" evidence="1">
    <location>
        <begin position="1"/>
        <end position="27"/>
    </location>
</feature>
<keyword evidence="1" id="KW-0732">Signal</keyword>
<organism evidence="2">
    <name type="scientific">Anopheles darlingi</name>
    <name type="common">Mosquito</name>
    <dbReference type="NCBI Taxonomy" id="43151"/>
    <lineage>
        <taxon>Eukaryota</taxon>
        <taxon>Metazoa</taxon>
        <taxon>Ecdysozoa</taxon>
        <taxon>Arthropoda</taxon>
        <taxon>Hexapoda</taxon>
        <taxon>Insecta</taxon>
        <taxon>Pterygota</taxon>
        <taxon>Neoptera</taxon>
        <taxon>Endopterygota</taxon>
        <taxon>Diptera</taxon>
        <taxon>Nematocera</taxon>
        <taxon>Culicoidea</taxon>
        <taxon>Culicidae</taxon>
        <taxon>Anophelinae</taxon>
        <taxon>Anopheles</taxon>
    </lineage>
</organism>
<feature type="chain" id="PRO_5014740318" evidence="1">
    <location>
        <begin position="28"/>
        <end position="68"/>
    </location>
</feature>
<proteinExistence type="predicted"/>
<sequence>MVPGTEACAVVMSLIFIAHFQPGFVFGVTESEPASVLFPPLRAESSICNEHRTVHSLTMIVRSSEPTA</sequence>
<evidence type="ECO:0000313" key="2">
    <source>
        <dbReference type="EMBL" id="MBW75449.1"/>
    </source>
</evidence>